<gene>
    <name evidence="2" type="ORF">HZS61_001435</name>
</gene>
<dbReference type="Proteomes" id="UP000593570">
    <property type="component" value="Unassembled WGS sequence"/>
</dbReference>
<evidence type="ECO:0000313" key="2">
    <source>
        <dbReference type="EMBL" id="KAF6530123.1"/>
    </source>
</evidence>
<reference evidence="2 3" key="1">
    <citation type="journal article" date="2020" name="bioRxiv">
        <title>A chromosome-scale genome assembly for the Fusarium oxysporum strain Fo5176 to establish a model Arabidopsis-fungal pathosystem.</title>
        <authorList>
            <person name="Fokkens L."/>
            <person name="Guo L."/>
            <person name="Dora S."/>
            <person name="Wang B."/>
            <person name="Ye K."/>
            <person name="Sanchez-Rodriguez C."/>
            <person name="Croll D."/>
        </authorList>
    </citation>
    <scope>NUCLEOTIDE SEQUENCE [LARGE SCALE GENOMIC DNA]</scope>
    <source>
        <strain evidence="2 3">Fo5176</strain>
    </source>
</reference>
<dbReference type="EMBL" id="JACDXP010000001">
    <property type="protein sequence ID" value="KAF6530123.1"/>
    <property type="molecule type" value="Genomic_DNA"/>
</dbReference>
<dbReference type="AlphaFoldDB" id="A0A8H6H4Q2"/>
<evidence type="ECO:0000313" key="3">
    <source>
        <dbReference type="Proteomes" id="UP000593570"/>
    </source>
</evidence>
<evidence type="ECO:0000256" key="1">
    <source>
        <dbReference type="SAM" id="Phobius"/>
    </source>
</evidence>
<name>A0A8H6H4Q2_FUSOX</name>
<feature type="transmembrane region" description="Helical" evidence="1">
    <location>
        <begin position="12"/>
        <end position="31"/>
    </location>
</feature>
<proteinExistence type="predicted"/>
<comment type="caution">
    <text evidence="2">The sequence shown here is derived from an EMBL/GenBank/DDBJ whole genome shotgun (WGS) entry which is preliminary data.</text>
</comment>
<keyword evidence="1" id="KW-1133">Transmembrane helix</keyword>
<sequence>MTRIKELPRRRKVVWVWVCCICGLGGMKVAVVSCPNSDQRDPRLGVAQEPRAWVLDNSPSSQDAASPTLNRALTNIELKEALQLHKYGQRFNENATDNVAAYTRRV</sequence>
<accession>A0A8H6H4Q2</accession>
<keyword evidence="1" id="KW-0812">Transmembrane</keyword>
<keyword evidence="1" id="KW-0472">Membrane</keyword>
<organism evidence="2 3">
    <name type="scientific">Fusarium oxysporum f. sp. conglutinans</name>
    <dbReference type="NCBI Taxonomy" id="100902"/>
    <lineage>
        <taxon>Eukaryota</taxon>
        <taxon>Fungi</taxon>
        <taxon>Dikarya</taxon>
        <taxon>Ascomycota</taxon>
        <taxon>Pezizomycotina</taxon>
        <taxon>Sordariomycetes</taxon>
        <taxon>Hypocreomycetidae</taxon>
        <taxon>Hypocreales</taxon>
        <taxon>Nectriaceae</taxon>
        <taxon>Fusarium</taxon>
        <taxon>Fusarium oxysporum species complex</taxon>
    </lineage>
</organism>
<protein>
    <submittedName>
        <fullName evidence="2">Uncharacterized protein</fullName>
    </submittedName>
</protein>